<dbReference type="Proteomes" id="UP001309876">
    <property type="component" value="Unassembled WGS sequence"/>
</dbReference>
<dbReference type="EMBL" id="JAVRRJ010000001">
    <property type="protein sequence ID" value="KAK5090994.1"/>
    <property type="molecule type" value="Genomic_DNA"/>
</dbReference>
<feature type="compositionally biased region" description="Polar residues" evidence="1">
    <location>
        <begin position="254"/>
        <end position="267"/>
    </location>
</feature>
<sequence>MSVTSSPIQARDSLDLFRTQKRLEDVREEDDFPSRHICSFDDYRCVDIPASLDSAHPVLPTQTYSLADQDAWSAPVDDGQHSTKRHRSFDRPRYSVTHDFASRFGSLSRRWRNRSAAGPPLSIITNITPITSPRSSLDTSNNYHSRSTSLTSNAHDIYSPVSMNSIGDDSIPESEVVPIFIDHRSHIQEEPEEEQGMATTPLLPPTMLHLTKNESPIQSPLQSPSIAPTTYATTCRLSMEAQPFSYLPSPPLSTRPSMTSMPRSRANTAGGEIPMLQQLGDSSDPWTMKLGHADFNIRPEPYQCNIIDLDNYREFRENWDEARRQYAQHLARTVEHYGETSKVYKLTEEKWNSIDQQWKKYYEQLRLALSPQLARLSDGPATPDSPVSLLDKPVNRVVVPSLDKGGKFPELGDTDIVGPLTVGVAKVPELQRGNLTPPCSPRKRNFIKTLGELFTRH</sequence>
<evidence type="ECO:0000256" key="1">
    <source>
        <dbReference type="SAM" id="MobiDB-lite"/>
    </source>
</evidence>
<evidence type="ECO:0008006" key="4">
    <source>
        <dbReference type="Google" id="ProtNLM"/>
    </source>
</evidence>
<keyword evidence="3" id="KW-1185">Reference proteome</keyword>
<evidence type="ECO:0000313" key="2">
    <source>
        <dbReference type="EMBL" id="KAK5090994.1"/>
    </source>
</evidence>
<protein>
    <recommendedName>
        <fullName evidence="4">Only prolin and serin are matching in the corresponding protein</fullName>
    </recommendedName>
</protein>
<reference evidence="2 3" key="1">
    <citation type="submission" date="2023-08" db="EMBL/GenBank/DDBJ databases">
        <title>Black Yeasts Isolated from many extreme environments.</title>
        <authorList>
            <person name="Coleine C."/>
            <person name="Stajich J.E."/>
            <person name="Selbmann L."/>
        </authorList>
    </citation>
    <scope>NUCLEOTIDE SEQUENCE [LARGE SCALE GENOMIC DNA]</scope>
    <source>
        <strain evidence="2 3">CCFEE 5910</strain>
    </source>
</reference>
<name>A0AAN7T772_9EURO</name>
<dbReference type="AlphaFoldDB" id="A0AAN7T772"/>
<proteinExistence type="predicted"/>
<organism evidence="2 3">
    <name type="scientific">Lithohypha guttulata</name>
    <dbReference type="NCBI Taxonomy" id="1690604"/>
    <lineage>
        <taxon>Eukaryota</taxon>
        <taxon>Fungi</taxon>
        <taxon>Dikarya</taxon>
        <taxon>Ascomycota</taxon>
        <taxon>Pezizomycotina</taxon>
        <taxon>Eurotiomycetes</taxon>
        <taxon>Chaetothyriomycetidae</taxon>
        <taxon>Chaetothyriales</taxon>
        <taxon>Trichomeriaceae</taxon>
        <taxon>Lithohypha</taxon>
    </lineage>
</organism>
<feature type="region of interest" description="Disordered" evidence="1">
    <location>
        <begin position="246"/>
        <end position="267"/>
    </location>
</feature>
<accession>A0AAN7T772</accession>
<evidence type="ECO:0000313" key="3">
    <source>
        <dbReference type="Proteomes" id="UP001309876"/>
    </source>
</evidence>
<gene>
    <name evidence="2" type="ORF">LTR05_001173</name>
</gene>
<comment type="caution">
    <text evidence="2">The sequence shown here is derived from an EMBL/GenBank/DDBJ whole genome shotgun (WGS) entry which is preliminary data.</text>
</comment>